<feature type="signal peptide" evidence="2">
    <location>
        <begin position="1"/>
        <end position="20"/>
    </location>
</feature>
<dbReference type="InterPro" id="IPR001279">
    <property type="entry name" value="Metallo-B-lactamas"/>
</dbReference>
<gene>
    <name evidence="4" type="ORF">NFG57_02510</name>
</gene>
<dbReference type="SMART" id="SM00849">
    <property type="entry name" value="Lactamase_B"/>
    <property type="match status" value="1"/>
</dbReference>
<keyword evidence="2" id="KW-0732">Signal</keyword>
<organism evidence="4">
    <name type="scientific">Halomonas sp. H10-59</name>
    <dbReference type="NCBI Taxonomy" id="2950874"/>
    <lineage>
        <taxon>Bacteria</taxon>
        <taxon>Pseudomonadati</taxon>
        <taxon>Pseudomonadota</taxon>
        <taxon>Gammaproteobacteria</taxon>
        <taxon>Oceanospirillales</taxon>
        <taxon>Halomonadaceae</taxon>
        <taxon>Halomonas</taxon>
    </lineage>
</organism>
<dbReference type="CDD" id="cd16280">
    <property type="entry name" value="metallo-hydrolase-like_MBL-fold"/>
    <property type="match status" value="1"/>
</dbReference>
<dbReference type="InterPro" id="IPR036866">
    <property type="entry name" value="RibonucZ/Hydroxyglut_hydro"/>
</dbReference>
<feature type="region of interest" description="Disordered" evidence="1">
    <location>
        <begin position="64"/>
        <end position="94"/>
    </location>
</feature>
<dbReference type="Pfam" id="PF00753">
    <property type="entry name" value="Lactamase_B"/>
    <property type="match status" value="1"/>
</dbReference>
<dbReference type="PANTHER" id="PTHR42951">
    <property type="entry name" value="METALLO-BETA-LACTAMASE DOMAIN-CONTAINING"/>
    <property type="match status" value="1"/>
</dbReference>
<feature type="domain" description="Metallo-beta-lactamase" evidence="3">
    <location>
        <begin position="108"/>
        <end position="293"/>
    </location>
</feature>
<dbReference type="RefSeq" id="WP_108131208.1">
    <property type="nucleotide sequence ID" value="NZ_CP098828.1"/>
</dbReference>
<name>A0AAU7KVP7_9GAMM</name>
<sequence length="348" mass="37681">MKAMIAGAVVSLTLSQTALAVDEPPQQLPEQLAEQLAERGLAAGQAFPGLSSLCDLSARLKVAGQRPKGEAAERERRESSRDDRRQRGPAEPMPTQVFDNLYYVGTPGVASWALTTNEGIILIDALNNNEEAQKFIEQGLVDLGLDPEDITYLVVTHAHGDHYGGQQYLVDNYGAQVVMSDADWTALEQPELAIDNPRWGEPPVRDITIADGDTLTLGDTALEAYVTPGHTLGTLSLVIPLKDGDSTHRAVLWGGTGFNFGPDEARLREYSASASRMKTISEQQGVDVFLSNHPTRDNTLARIEALEQRQAGDPHPFVSDQALGALDLLMSCSLAQAERVYAGEHPTE</sequence>
<protein>
    <submittedName>
        <fullName evidence="4">MBL fold metallo-hydrolase</fullName>
    </submittedName>
</protein>
<accession>A0AAU7KVP7</accession>
<reference evidence="4" key="1">
    <citation type="submission" date="2022-06" db="EMBL/GenBank/DDBJ databases">
        <title>A novel DMS-producing enzyme.</title>
        <authorList>
            <person name="Zhang Y."/>
        </authorList>
    </citation>
    <scope>NUCLEOTIDE SEQUENCE</scope>
    <source>
        <strain evidence="4">H10-59</strain>
    </source>
</reference>
<dbReference type="Gene3D" id="3.60.15.10">
    <property type="entry name" value="Ribonuclease Z/Hydroxyacylglutathione hydrolase-like"/>
    <property type="match status" value="1"/>
</dbReference>
<evidence type="ECO:0000313" key="4">
    <source>
        <dbReference type="EMBL" id="XBO75676.1"/>
    </source>
</evidence>
<evidence type="ECO:0000256" key="2">
    <source>
        <dbReference type="SAM" id="SignalP"/>
    </source>
</evidence>
<evidence type="ECO:0000259" key="3">
    <source>
        <dbReference type="SMART" id="SM00849"/>
    </source>
</evidence>
<evidence type="ECO:0000256" key="1">
    <source>
        <dbReference type="SAM" id="MobiDB-lite"/>
    </source>
</evidence>
<dbReference type="AlphaFoldDB" id="A0AAU7KVP7"/>
<dbReference type="EMBL" id="CP098828">
    <property type="protein sequence ID" value="XBO75676.1"/>
    <property type="molecule type" value="Genomic_DNA"/>
</dbReference>
<feature type="chain" id="PRO_5043549010" evidence="2">
    <location>
        <begin position="21"/>
        <end position="348"/>
    </location>
</feature>
<dbReference type="InterPro" id="IPR050855">
    <property type="entry name" value="NDM-1-like"/>
</dbReference>
<feature type="compositionally biased region" description="Basic and acidic residues" evidence="1">
    <location>
        <begin position="67"/>
        <end position="88"/>
    </location>
</feature>
<dbReference type="SUPFAM" id="SSF56281">
    <property type="entry name" value="Metallo-hydrolase/oxidoreductase"/>
    <property type="match status" value="1"/>
</dbReference>
<proteinExistence type="predicted"/>
<dbReference type="PANTHER" id="PTHR42951:SF17">
    <property type="entry name" value="METALLO-BETA-LACTAMASE DOMAIN-CONTAINING PROTEIN"/>
    <property type="match status" value="1"/>
</dbReference>